<keyword evidence="3" id="KW-1185">Reference proteome</keyword>
<evidence type="ECO:0000256" key="1">
    <source>
        <dbReference type="SAM" id="Phobius"/>
    </source>
</evidence>
<dbReference type="RefSeq" id="WP_091406682.1">
    <property type="nucleotide sequence ID" value="NZ_FOAB01000002.1"/>
</dbReference>
<keyword evidence="1" id="KW-0812">Transmembrane</keyword>
<organism evidence="2 3">
    <name type="scientific">Aquimarina amphilecti</name>
    <dbReference type="NCBI Taxonomy" id="1038014"/>
    <lineage>
        <taxon>Bacteria</taxon>
        <taxon>Pseudomonadati</taxon>
        <taxon>Bacteroidota</taxon>
        <taxon>Flavobacteriia</taxon>
        <taxon>Flavobacteriales</taxon>
        <taxon>Flavobacteriaceae</taxon>
        <taxon>Aquimarina</taxon>
    </lineage>
</organism>
<proteinExistence type="predicted"/>
<dbReference type="AlphaFoldDB" id="A0A1H7KA54"/>
<gene>
    <name evidence="2" type="ORF">SAMN04487910_1231</name>
</gene>
<name>A0A1H7KA54_AQUAM</name>
<protein>
    <submittedName>
        <fullName evidence="2">Uncharacterized protein</fullName>
    </submittedName>
</protein>
<reference evidence="2 3" key="1">
    <citation type="submission" date="2016-10" db="EMBL/GenBank/DDBJ databases">
        <authorList>
            <person name="de Groot N.N."/>
        </authorList>
    </citation>
    <scope>NUCLEOTIDE SEQUENCE [LARGE SCALE GENOMIC DNA]</scope>
    <source>
        <strain evidence="2 3">DSM 25232</strain>
    </source>
</reference>
<sequence length="243" mass="28486">MLRRKEYIELYKSFEIKFVSPYGDTREFIKVQLYKQIVSSRISENIKRKPLIVFYFASNGIDIPKEDWTYEMKESAREYSLDYPVPGAGKRYSNFGNTIRFLTSIITILTCTIIFYLYNQKTIQLKSDLDEFTSFPKTGDKYYGSMTQPISNSDIPEKSYGWIKIIYVNPNDSIVSYRTSFDLGAVSFNTLETDYTNFEFIIFEGKFKVTGDREIKIISPSKKMRFKSQVIDDNIRNYKISAN</sequence>
<dbReference type="Proteomes" id="UP000198521">
    <property type="component" value="Unassembled WGS sequence"/>
</dbReference>
<dbReference type="EMBL" id="FOAB01000002">
    <property type="protein sequence ID" value="SEK82795.1"/>
    <property type="molecule type" value="Genomic_DNA"/>
</dbReference>
<dbReference type="STRING" id="1038014.SAMN04487910_1231"/>
<keyword evidence="1" id="KW-0472">Membrane</keyword>
<keyword evidence="1" id="KW-1133">Transmembrane helix</keyword>
<evidence type="ECO:0000313" key="2">
    <source>
        <dbReference type="EMBL" id="SEK82795.1"/>
    </source>
</evidence>
<accession>A0A1H7KA54</accession>
<evidence type="ECO:0000313" key="3">
    <source>
        <dbReference type="Proteomes" id="UP000198521"/>
    </source>
</evidence>
<feature type="transmembrane region" description="Helical" evidence="1">
    <location>
        <begin position="99"/>
        <end position="118"/>
    </location>
</feature>